<sequence length="114" mass="13226">MRNNLDYYMKYMYQAIRGNTQIDDKFEYSCQRTGDNNDQLITRGTACISDDGTRLAPGSGVEGTYGYFIVTCDYNKDTKLMVMKFIGCIDDNGYRIELDEEFVRDGRRYRCNVA</sequence>
<reference evidence="3" key="1">
    <citation type="submission" date="2022-11" db="UniProtKB">
        <authorList>
            <consortium name="WormBaseParasite"/>
        </authorList>
    </citation>
    <scope>IDENTIFICATION</scope>
</reference>
<evidence type="ECO:0000313" key="3">
    <source>
        <dbReference type="WBParaSite" id="nRc.2.0.1.t25994-RA"/>
    </source>
</evidence>
<dbReference type="InterPro" id="IPR055119">
    <property type="entry name" value="Mig18_Fn1"/>
</dbReference>
<feature type="domain" description="Abnormal cell migration protein 18-like fibronectin type I" evidence="1">
    <location>
        <begin position="45"/>
        <end position="113"/>
    </location>
</feature>
<evidence type="ECO:0000259" key="1">
    <source>
        <dbReference type="Pfam" id="PF23003"/>
    </source>
</evidence>
<dbReference type="WBParaSite" id="nRc.2.0.1.t25994-RA">
    <property type="protein sequence ID" value="nRc.2.0.1.t25994-RA"/>
    <property type="gene ID" value="nRc.2.0.1.g25994"/>
</dbReference>
<organism evidence="2 3">
    <name type="scientific">Romanomermis culicivorax</name>
    <name type="common">Nematode worm</name>
    <dbReference type="NCBI Taxonomy" id="13658"/>
    <lineage>
        <taxon>Eukaryota</taxon>
        <taxon>Metazoa</taxon>
        <taxon>Ecdysozoa</taxon>
        <taxon>Nematoda</taxon>
        <taxon>Enoplea</taxon>
        <taxon>Dorylaimia</taxon>
        <taxon>Mermithida</taxon>
        <taxon>Mermithoidea</taxon>
        <taxon>Mermithidae</taxon>
        <taxon>Romanomermis</taxon>
    </lineage>
</organism>
<dbReference type="Proteomes" id="UP000887565">
    <property type="component" value="Unplaced"/>
</dbReference>
<dbReference type="AlphaFoldDB" id="A0A915JIL4"/>
<name>A0A915JIL4_ROMCU</name>
<proteinExistence type="predicted"/>
<protein>
    <recommendedName>
        <fullName evidence="1">Abnormal cell migration protein 18-like fibronectin type I domain-containing protein</fullName>
    </recommendedName>
</protein>
<dbReference type="Pfam" id="PF23003">
    <property type="entry name" value="Fn1_2"/>
    <property type="match status" value="1"/>
</dbReference>
<evidence type="ECO:0000313" key="2">
    <source>
        <dbReference type="Proteomes" id="UP000887565"/>
    </source>
</evidence>
<accession>A0A915JIL4</accession>
<keyword evidence="2" id="KW-1185">Reference proteome</keyword>